<feature type="compositionally biased region" description="Polar residues" evidence="1">
    <location>
        <begin position="53"/>
        <end position="64"/>
    </location>
</feature>
<feature type="compositionally biased region" description="Low complexity" evidence="1">
    <location>
        <begin position="65"/>
        <end position="74"/>
    </location>
</feature>
<sequence length="190" mass="20837">METKQRQARAERELDVKYNDDNNSNNNNKMNTDGLRHRNVNVKSAPPEAAYRSTITNVGSSRDTNINSISSNNNKSDCHNDNSSTHKSSSDKASSNINNPEVQFVYNNLATMSSNNINDDSKNSSLYIYNNNKKCATTGSTNNAMTMAVNGLKSCIKYKPVDAFTHKGSDGDNLTSSTVRSGQSVIIKRG</sequence>
<organism evidence="2">
    <name type="scientific">Lygus hesperus</name>
    <name type="common">Western plant bug</name>
    <dbReference type="NCBI Taxonomy" id="30085"/>
    <lineage>
        <taxon>Eukaryota</taxon>
        <taxon>Metazoa</taxon>
        <taxon>Ecdysozoa</taxon>
        <taxon>Arthropoda</taxon>
        <taxon>Hexapoda</taxon>
        <taxon>Insecta</taxon>
        <taxon>Pterygota</taxon>
        <taxon>Neoptera</taxon>
        <taxon>Paraneoptera</taxon>
        <taxon>Hemiptera</taxon>
        <taxon>Heteroptera</taxon>
        <taxon>Panheteroptera</taxon>
        <taxon>Cimicomorpha</taxon>
        <taxon>Miridae</taxon>
        <taxon>Mirini</taxon>
        <taxon>Lygus</taxon>
    </lineage>
</organism>
<proteinExistence type="predicted"/>
<reference evidence="2" key="2">
    <citation type="submission" date="2014-07" db="EMBL/GenBank/DDBJ databases">
        <authorList>
            <person name="Hull J."/>
        </authorList>
    </citation>
    <scope>NUCLEOTIDE SEQUENCE</scope>
</reference>
<accession>A0A0A9WRC5</accession>
<dbReference type="EMBL" id="GBHO01032607">
    <property type="protein sequence ID" value="JAG10997.1"/>
    <property type="molecule type" value="Transcribed_RNA"/>
</dbReference>
<gene>
    <name evidence="2" type="ORF">CM83_14755</name>
</gene>
<name>A0A0A9WRC5_LYGHE</name>
<evidence type="ECO:0000313" key="2">
    <source>
        <dbReference type="EMBL" id="JAG10997.1"/>
    </source>
</evidence>
<feature type="compositionally biased region" description="Low complexity" evidence="1">
    <location>
        <begin position="21"/>
        <end position="33"/>
    </location>
</feature>
<feature type="compositionally biased region" description="Low complexity" evidence="1">
    <location>
        <begin position="81"/>
        <end position="99"/>
    </location>
</feature>
<reference evidence="2" key="1">
    <citation type="journal article" date="2014" name="PLoS ONE">
        <title>Transcriptome-Based Identification of ABC Transporters in the Western Tarnished Plant Bug Lygus hesperus.</title>
        <authorList>
            <person name="Hull J.J."/>
            <person name="Chaney K."/>
            <person name="Geib S.M."/>
            <person name="Fabrick J.A."/>
            <person name="Brent C.S."/>
            <person name="Walsh D."/>
            <person name="Lavine L.C."/>
        </authorList>
    </citation>
    <scope>NUCLEOTIDE SEQUENCE</scope>
</reference>
<dbReference type="AlphaFoldDB" id="A0A0A9WRC5"/>
<evidence type="ECO:0000256" key="1">
    <source>
        <dbReference type="SAM" id="MobiDB-lite"/>
    </source>
</evidence>
<protein>
    <submittedName>
        <fullName evidence="2">Uncharacterized protein</fullName>
    </submittedName>
</protein>
<feature type="region of interest" description="Disordered" evidence="1">
    <location>
        <begin position="1"/>
        <end position="99"/>
    </location>
</feature>
<feature type="compositionally biased region" description="Basic and acidic residues" evidence="1">
    <location>
        <begin position="1"/>
        <end position="20"/>
    </location>
</feature>